<dbReference type="AlphaFoldDB" id="A0A0D0SL36"/>
<dbReference type="Proteomes" id="UP000255277">
    <property type="component" value="Unassembled WGS sequence"/>
</dbReference>
<dbReference type="EMBL" id="BKAX01000011">
    <property type="protein sequence ID" value="GEQ06763.1"/>
    <property type="molecule type" value="Genomic_DNA"/>
</dbReference>
<evidence type="ECO:0000313" key="3">
    <source>
        <dbReference type="EMBL" id="SUM30651.1"/>
    </source>
</evidence>
<dbReference type="Proteomes" id="UP000321057">
    <property type="component" value="Unassembled WGS sequence"/>
</dbReference>
<reference evidence="3 4" key="1">
    <citation type="submission" date="2018-06" db="EMBL/GenBank/DDBJ databases">
        <authorList>
            <consortium name="Pathogen Informatics"/>
            <person name="Doyle S."/>
        </authorList>
    </citation>
    <scope>NUCLEOTIDE SEQUENCE [LARGE SCALE GENOMIC DNA]</scope>
    <source>
        <strain evidence="3 4">NCTC12195</strain>
    </source>
</reference>
<evidence type="ECO:0000313" key="2">
    <source>
        <dbReference type="EMBL" id="GEQ06763.1"/>
    </source>
</evidence>
<name>A0A0D0SL36_STAGA</name>
<dbReference type="PROSITE" id="PS51097">
    <property type="entry name" value="PTS_EIIA_TYPE_5"/>
    <property type="match status" value="1"/>
</dbReference>
<organism evidence="3 4">
    <name type="scientific">Staphylococcus gallinarum</name>
    <dbReference type="NCBI Taxonomy" id="1293"/>
    <lineage>
        <taxon>Bacteria</taxon>
        <taxon>Bacillati</taxon>
        <taxon>Bacillota</taxon>
        <taxon>Bacilli</taxon>
        <taxon>Bacillales</taxon>
        <taxon>Staphylococcaceae</taxon>
        <taxon>Staphylococcus</taxon>
    </lineage>
</organism>
<dbReference type="InterPro" id="IPR036665">
    <property type="entry name" value="PTS_IIA_glucitol/sorbitol_sf"/>
</dbReference>
<protein>
    <submittedName>
        <fullName evidence="2">PTS sorbitol transporter subunit IIA</fullName>
    </submittedName>
    <submittedName>
        <fullName evidence="3">Putative sorbitol PTS, EIIA</fullName>
        <ecNumber evidence="3">2.7.1.-</ecNumber>
    </submittedName>
</protein>
<dbReference type="PANTHER" id="PTHR40398:SF1">
    <property type="entry name" value="PTS SYSTEM GLUCITOL_SORBITOL-SPECIFIC EIIA COMPONENT"/>
    <property type="match status" value="1"/>
</dbReference>
<dbReference type="STRING" id="1293.SH09_10475"/>
<dbReference type="GO" id="GO:0005737">
    <property type="term" value="C:cytoplasm"/>
    <property type="evidence" value="ECO:0007669"/>
    <property type="project" value="InterPro"/>
</dbReference>
<dbReference type="PANTHER" id="PTHR40398">
    <property type="entry name" value="PTS SYSTEM GLUCITOL/SORBITOL-SPECIFIC EIIA COMPONENT"/>
    <property type="match status" value="1"/>
</dbReference>
<dbReference type="Gene3D" id="2.40.33.40">
    <property type="entry name" value="Phosphotransferase system, glucitol/sorbitol-specific IIA component"/>
    <property type="match status" value="1"/>
</dbReference>
<dbReference type="GO" id="GO:0008982">
    <property type="term" value="F:protein-N(PI)-phosphohistidine-sugar phosphotransferase activity"/>
    <property type="evidence" value="ECO:0007669"/>
    <property type="project" value="InterPro"/>
</dbReference>
<dbReference type="OrthoDB" id="5113885at2"/>
<keyword evidence="3" id="KW-0808">Transferase</keyword>
<evidence type="ECO:0000256" key="1">
    <source>
        <dbReference type="PROSITE-ProRule" id="PRU00420"/>
    </source>
</evidence>
<dbReference type="Pfam" id="PF03829">
    <property type="entry name" value="PTSIIA_gutA"/>
    <property type="match status" value="1"/>
</dbReference>
<dbReference type="GO" id="GO:0009401">
    <property type="term" value="P:phosphoenolpyruvate-dependent sugar phosphotransferase system"/>
    <property type="evidence" value="ECO:0007669"/>
    <property type="project" value="InterPro"/>
</dbReference>
<dbReference type="SUPFAM" id="SSF141530">
    <property type="entry name" value="PTSIIA/GutA-like"/>
    <property type="match status" value="1"/>
</dbReference>
<feature type="modified residue" description="Phosphohistidine; by HPr" evidence="1">
    <location>
        <position position="40"/>
    </location>
</feature>
<evidence type="ECO:0000313" key="4">
    <source>
        <dbReference type="Proteomes" id="UP000255277"/>
    </source>
</evidence>
<sequence>MYKTIIKEFGSMASAFKEDNLFVLFGTSAPEELKDISYIHEVQESNTNFNLNKVSKLIVNDKEFEVEKVGSEAHGNLIELGHISVYLNNNDILPGAISIKGSELPDLDKGDILIFE</sequence>
<keyword evidence="5" id="KW-1185">Reference proteome</keyword>
<dbReference type="EMBL" id="UHDK01000001">
    <property type="protein sequence ID" value="SUM30651.1"/>
    <property type="molecule type" value="Genomic_DNA"/>
</dbReference>
<proteinExistence type="predicted"/>
<dbReference type="GO" id="GO:0016301">
    <property type="term" value="F:kinase activity"/>
    <property type="evidence" value="ECO:0007669"/>
    <property type="project" value="TreeGrafter"/>
</dbReference>
<gene>
    <name evidence="3" type="ORF">NCTC12195_00050</name>
    <name evidence="2" type="ORF">SGA02_25910</name>
</gene>
<dbReference type="RefSeq" id="WP_042739596.1">
    <property type="nucleotide sequence ID" value="NZ_BKAX01000011.1"/>
</dbReference>
<dbReference type="InterPro" id="IPR004716">
    <property type="entry name" value="PTS_IIA_glucitol/sorbitol-sp"/>
</dbReference>
<accession>A0A0D0SL36</accession>
<reference evidence="2 5" key="2">
    <citation type="submission" date="2019-07" db="EMBL/GenBank/DDBJ databases">
        <title>Whole genome shotgun sequence of Staphylococcus gallinarum NBRC 109767.</title>
        <authorList>
            <person name="Hosoyama A."/>
            <person name="Uohara A."/>
            <person name="Ohji S."/>
            <person name="Ichikawa N."/>
        </authorList>
    </citation>
    <scope>NUCLEOTIDE SEQUENCE [LARGE SCALE GENOMIC DNA]</scope>
    <source>
        <strain evidence="2 5">NBRC 109767</strain>
    </source>
</reference>
<evidence type="ECO:0000313" key="5">
    <source>
        <dbReference type="Proteomes" id="UP000321057"/>
    </source>
</evidence>
<dbReference type="EC" id="2.7.1.-" evidence="3"/>